<comment type="caution">
    <text evidence="2">The sequence shown here is derived from an EMBL/GenBank/DDBJ whole genome shotgun (WGS) entry which is preliminary data.</text>
</comment>
<keyword evidence="1" id="KW-0472">Membrane</keyword>
<sequence length="74" mass="7793">MLFNVRQFGFSSWVITLVALALGLGGLATAFTAEGLQTAAVAAAAFILGCQYLALRRARLQHARAWGAAAASRR</sequence>
<proteinExistence type="predicted"/>
<evidence type="ECO:0000256" key="1">
    <source>
        <dbReference type="SAM" id="Phobius"/>
    </source>
</evidence>
<keyword evidence="1" id="KW-1133">Transmembrane helix</keyword>
<reference evidence="2 3" key="1">
    <citation type="submission" date="2013-10" db="EMBL/GenBank/DDBJ databases">
        <title>Salinisphaera orenii MK-B5 Genome Sequencing.</title>
        <authorList>
            <person name="Lai Q."/>
            <person name="Li C."/>
            <person name="Shao Z."/>
        </authorList>
    </citation>
    <scope>NUCLEOTIDE SEQUENCE [LARGE SCALE GENOMIC DNA]</scope>
    <source>
        <strain evidence="2 3">MK-B5</strain>
    </source>
</reference>
<organism evidence="2 3">
    <name type="scientific">Salinisphaera orenii MK-B5</name>
    <dbReference type="NCBI Taxonomy" id="856730"/>
    <lineage>
        <taxon>Bacteria</taxon>
        <taxon>Pseudomonadati</taxon>
        <taxon>Pseudomonadota</taxon>
        <taxon>Gammaproteobacteria</taxon>
        <taxon>Salinisphaerales</taxon>
        <taxon>Salinisphaeraceae</taxon>
        <taxon>Salinisphaera</taxon>
    </lineage>
</organism>
<gene>
    <name evidence="2" type="ORF">SAOR_11210</name>
</gene>
<name>A0A423PL65_9GAMM</name>
<feature type="transmembrane region" description="Helical" evidence="1">
    <location>
        <begin position="12"/>
        <end position="31"/>
    </location>
</feature>
<dbReference type="Proteomes" id="UP000283993">
    <property type="component" value="Unassembled WGS sequence"/>
</dbReference>
<dbReference type="AlphaFoldDB" id="A0A423PL65"/>
<evidence type="ECO:0000313" key="3">
    <source>
        <dbReference type="Proteomes" id="UP000283993"/>
    </source>
</evidence>
<protein>
    <submittedName>
        <fullName evidence="2">Uncharacterized protein</fullName>
    </submittedName>
</protein>
<dbReference type="EMBL" id="AYKH01000023">
    <property type="protein sequence ID" value="ROO26319.1"/>
    <property type="molecule type" value="Genomic_DNA"/>
</dbReference>
<dbReference type="RefSeq" id="WP_123631501.1">
    <property type="nucleotide sequence ID" value="NZ_AYKH01000023.1"/>
</dbReference>
<evidence type="ECO:0000313" key="2">
    <source>
        <dbReference type="EMBL" id="ROO26319.1"/>
    </source>
</evidence>
<accession>A0A423PL65</accession>
<keyword evidence="3" id="KW-1185">Reference proteome</keyword>
<feature type="transmembrane region" description="Helical" evidence="1">
    <location>
        <begin position="37"/>
        <end position="55"/>
    </location>
</feature>
<keyword evidence="1" id="KW-0812">Transmembrane</keyword>